<dbReference type="InterPro" id="IPR029021">
    <property type="entry name" value="Prot-tyrosine_phosphatase-like"/>
</dbReference>
<evidence type="ECO:0000259" key="1">
    <source>
        <dbReference type="PROSITE" id="PS50056"/>
    </source>
</evidence>
<dbReference type="InterPro" id="IPR016130">
    <property type="entry name" value="Tyr_Pase_AS"/>
</dbReference>
<evidence type="ECO:0000313" key="3">
    <source>
        <dbReference type="Proteomes" id="UP001470230"/>
    </source>
</evidence>
<keyword evidence="3" id="KW-1185">Reference proteome</keyword>
<accession>A0ABR2GYT8</accession>
<dbReference type="EMBL" id="JAPFFF010000055">
    <property type="protein sequence ID" value="KAK8838517.1"/>
    <property type="molecule type" value="Genomic_DNA"/>
</dbReference>
<sequence length="191" mass="21905">MEGNDLPHIQIGKKNLYLYRMKNGVGITCHGKPKKGDLIKLHNDFNINYVLTILYPKERPETIQKHCNDISPDIHWENLPLFGANIQYFNQTQTIDLLISFIKGLLNYIEIHPDTNIFIHCAAGLHRTGTILYTILRCCGESKESVMDAIKAIRFETWRDMGAKRIDYAENTLVSPLLDFLSNKAQKSENS</sequence>
<dbReference type="InterPro" id="IPR000387">
    <property type="entry name" value="Tyr_Pase_dom"/>
</dbReference>
<organism evidence="2 3">
    <name type="scientific">Tritrichomonas musculus</name>
    <dbReference type="NCBI Taxonomy" id="1915356"/>
    <lineage>
        <taxon>Eukaryota</taxon>
        <taxon>Metamonada</taxon>
        <taxon>Parabasalia</taxon>
        <taxon>Tritrichomonadida</taxon>
        <taxon>Tritrichomonadidae</taxon>
        <taxon>Tritrichomonas</taxon>
    </lineage>
</organism>
<dbReference type="PROSITE" id="PS00383">
    <property type="entry name" value="TYR_PHOSPHATASE_1"/>
    <property type="match status" value="1"/>
</dbReference>
<protein>
    <recommendedName>
        <fullName evidence="1">Tyrosine specific protein phosphatases domain-containing protein</fullName>
    </recommendedName>
</protein>
<proteinExistence type="predicted"/>
<dbReference type="PROSITE" id="PS50056">
    <property type="entry name" value="TYR_PHOSPHATASE_2"/>
    <property type="match status" value="1"/>
</dbReference>
<evidence type="ECO:0000313" key="2">
    <source>
        <dbReference type="EMBL" id="KAK8838517.1"/>
    </source>
</evidence>
<name>A0ABR2GYT8_9EUKA</name>
<reference evidence="2 3" key="1">
    <citation type="submission" date="2024-04" db="EMBL/GenBank/DDBJ databases">
        <title>Tritrichomonas musculus Genome.</title>
        <authorList>
            <person name="Alves-Ferreira E."/>
            <person name="Grigg M."/>
            <person name="Lorenzi H."/>
            <person name="Galac M."/>
        </authorList>
    </citation>
    <scope>NUCLEOTIDE SEQUENCE [LARGE SCALE GENOMIC DNA]</scope>
    <source>
        <strain evidence="2 3">EAF2021</strain>
    </source>
</reference>
<gene>
    <name evidence="2" type="ORF">M9Y10_033145</name>
</gene>
<dbReference type="Proteomes" id="UP001470230">
    <property type="component" value="Unassembled WGS sequence"/>
</dbReference>
<comment type="caution">
    <text evidence="2">The sequence shown here is derived from an EMBL/GenBank/DDBJ whole genome shotgun (WGS) entry which is preliminary data.</text>
</comment>
<dbReference type="SUPFAM" id="SSF52799">
    <property type="entry name" value="(Phosphotyrosine protein) phosphatases II"/>
    <property type="match status" value="1"/>
</dbReference>
<dbReference type="Gene3D" id="3.90.190.10">
    <property type="entry name" value="Protein tyrosine phosphatase superfamily"/>
    <property type="match status" value="1"/>
</dbReference>
<feature type="domain" description="Tyrosine specific protein phosphatases" evidence="1">
    <location>
        <begin position="96"/>
        <end position="154"/>
    </location>
</feature>